<feature type="signal peptide" evidence="10">
    <location>
        <begin position="1"/>
        <end position="26"/>
    </location>
</feature>
<dbReference type="Proteomes" id="UP000694865">
    <property type="component" value="Unplaced"/>
</dbReference>
<feature type="transmembrane region" description="Helical" evidence="9">
    <location>
        <begin position="181"/>
        <end position="201"/>
    </location>
</feature>
<keyword evidence="4 8" id="KW-0297">G-protein coupled receptor</keyword>
<evidence type="ECO:0000313" key="12">
    <source>
        <dbReference type="Proteomes" id="UP000694865"/>
    </source>
</evidence>
<feature type="transmembrane region" description="Helical" evidence="9">
    <location>
        <begin position="306"/>
        <end position="325"/>
    </location>
</feature>
<keyword evidence="6 8" id="KW-0675">Receptor</keyword>
<keyword evidence="10" id="KW-0732">Signal</keyword>
<dbReference type="PANTHER" id="PTHR24243:SF224">
    <property type="entry name" value="G-PROTEIN COUPLED RECEPTOR 19-RELATED"/>
    <property type="match status" value="1"/>
</dbReference>
<dbReference type="Gene3D" id="1.20.1070.10">
    <property type="entry name" value="Rhodopsin 7-helix transmembrane proteins"/>
    <property type="match status" value="1"/>
</dbReference>
<proteinExistence type="inferred from homology"/>
<dbReference type="SMART" id="SM01381">
    <property type="entry name" value="7TM_GPCR_Srsx"/>
    <property type="match status" value="1"/>
</dbReference>
<evidence type="ECO:0000256" key="10">
    <source>
        <dbReference type="SAM" id="SignalP"/>
    </source>
</evidence>
<evidence type="ECO:0000256" key="3">
    <source>
        <dbReference type="ARBA" id="ARBA00022989"/>
    </source>
</evidence>
<dbReference type="PROSITE" id="PS00237">
    <property type="entry name" value="G_PROTEIN_RECEP_F1_1"/>
    <property type="match status" value="1"/>
</dbReference>
<dbReference type="PRINTS" id="PR00237">
    <property type="entry name" value="GPCRRHODOPSN"/>
</dbReference>
<dbReference type="Pfam" id="PF00001">
    <property type="entry name" value="7tm_1"/>
    <property type="match status" value="1"/>
</dbReference>
<evidence type="ECO:0000256" key="9">
    <source>
        <dbReference type="SAM" id="Phobius"/>
    </source>
</evidence>
<dbReference type="CDD" id="cd00637">
    <property type="entry name" value="7tm_classA_rhodopsin-like"/>
    <property type="match status" value="1"/>
</dbReference>
<dbReference type="PROSITE" id="PS50262">
    <property type="entry name" value="G_PROTEIN_RECEP_F1_2"/>
    <property type="match status" value="1"/>
</dbReference>
<evidence type="ECO:0000256" key="1">
    <source>
        <dbReference type="ARBA" id="ARBA00004141"/>
    </source>
</evidence>
<evidence type="ECO:0000256" key="7">
    <source>
        <dbReference type="ARBA" id="ARBA00023224"/>
    </source>
</evidence>
<dbReference type="GeneID" id="102808111"/>
<feature type="chain" id="PRO_5046685931" evidence="10">
    <location>
        <begin position="27"/>
        <end position="393"/>
    </location>
</feature>
<comment type="subcellular location">
    <subcellularLocation>
        <location evidence="1">Membrane</location>
        <topology evidence="1">Multi-pass membrane protein</topology>
    </subcellularLocation>
</comment>
<keyword evidence="2 8" id="KW-0812">Transmembrane</keyword>
<evidence type="ECO:0000313" key="13">
    <source>
        <dbReference type="RefSeq" id="XP_006811207.1"/>
    </source>
</evidence>
<keyword evidence="12" id="KW-1185">Reference proteome</keyword>
<evidence type="ECO:0000256" key="5">
    <source>
        <dbReference type="ARBA" id="ARBA00023136"/>
    </source>
</evidence>
<dbReference type="SUPFAM" id="SSF81321">
    <property type="entry name" value="Family A G protein-coupled receptor-like"/>
    <property type="match status" value="1"/>
</dbReference>
<feature type="transmembrane region" description="Helical" evidence="9">
    <location>
        <begin position="221"/>
        <end position="241"/>
    </location>
</feature>
<feature type="transmembrane region" description="Helical" evidence="9">
    <location>
        <begin position="138"/>
        <end position="160"/>
    </location>
</feature>
<evidence type="ECO:0000259" key="11">
    <source>
        <dbReference type="PROSITE" id="PS50262"/>
    </source>
</evidence>
<comment type="similarity">
    <text evidence="8">Belongs to the G-protein coupled receptor 1 family.</text>
</comment>
<organism evidence="12 13">
    <name type="scientific">Saccoglossus kowalevskii</name>
    <name type="common">Acorn worm</name>
    <dbReference type="NCBI Taxonomy" id="10224"/>
    <lineage>
        <taxon>Eukaryota</taxon>
        <taxon>Metazoa</taxon>
        <taxon>Hemichordata</taxon>
        <taxon>Enteropneusta</taxon>
        <taxon>Harrimaniidae</taxon>
        <taxon>Saccoglossus</taxon>
    </lineage>
</organism>
<dbReference type="InterPro" id="IPR000276">
    <property type="entry name" value="GPCR_Rhodpsn"/>
</dbReference>
<dbReference type="RefSeq" id="XP_006811207.1">
    <property type="nucleotide sequence ID" value="XM_006811144.1"/>
</dbReference>
<feature type="transmembrane region" description="Helical" evidence="9">
    <location>
        <begin position="64"/>
        <end position="86"/>
    </location>
</feature>
<sequence length="393" mass="43981">MSVLVLTIIYLFHLFYLFLRVDTVFADSTVEIGNGTDANFSNANYTDNVSYMSALCYIDQQTQFILYITVSTLGIVGNAAFMFVVFRVPALHTPTNWYLVNLAVADFLYSILIWSVFICVGSDAASCNFIANEAFQCTFGILIDVSLLASLTTVVLICIERYLAIKSPLKYRFIVGKRSKNVLLIILSWFIGATLNVPMIIDCSAPVIRSNTLRFLPGVAFMVLTISSMVCVTTLYSLAAYQLWRAAVAMNSARHSNHDDQHIIRVCIATAVILFVCVVPRVVGLLAELMEINGREMFANECTDCLHNISGCLLLLNSAVNPYVYNIASRRYRLAFKEAFTRNGLPVRKRSLASEFVSSNRSRNRRSLMSCSTSLSRIPGQSPQYKMKMLHRT</sequence>
<name>A0ABM0LTW6_SACKO</name>
<evidence type="ECO:0000256" key="2">
    <source>
        <dbReference type="ARBA" id="ARBA00022692"/>
    </source>
</evidence>
<gene>
    <name evidence="13" type="primary">LOC102808111</name>
</gene>
<reference evidence="13" key="1">
    <citation type="submission" date="2025-08" db="UniProtKB">
        <authorList>
            <consortium name="RefSeq"/>
        </authorList>
    </citation>
    <scope>IDENTIFICATION</scope>
    <source>
        <tissue evidence="13">Testes</tissue>
    </source>
</reference>
<keyword evidence="3 9" id="KW-1133">Transmembrane helix</keyword>
<evidence type="ECO:0000256" key="8">
    <source>
        <dbReference type="RuleBase" id="RU000688"/>
    </source>
</evidence>
<accession>A0ABM0LTW6</accession>
<feature type="domain" description="G-protein coupled receptors family 1 profile" evidence="11">
    <location>
        <begin position="77"/>
        <end position="325"/>
    </location>
</feature>
<evidence type="ECO:0000256" key="4">
    <source>
        <dbReference type="ARBA" id="ARBA00023040"/>
    </source>
</evidence>
<feature type="transmembrane region" description="Helical" evidence="9">
    <location>
        <begin position="262"/>
        <end position="286"/>
    </location>
</feature>
<dbReference type="PANTHER" id="PTHR24243">
    <property type="entry name" value="G-PROTEIN COUPLED RECEPTOR"/>
    <property type="match status" value="1"/>
</dbReference>
<evidence type="ECO:0000256" key="6">
    <source>
        <dbReference type="ARBA" id="ARBA00023170"/>
    </source>
</evidence>
<keyword evidence="7 8" id="KW-0807">Transducer</keyword>
<protein>
    <submittedName>
        <fullName evidence="13">Neuromedin-U receptor 1-like</fullName>
    </submittedName>
</protein>
<keyword evidence="5 9" id="KW-0472">Membrane</keyword>
<dbReference type="InterPro" id="IPR017452">
    <property type="entry name" value="GPCR_Rhodpsn_7TM"/>
</dbReference>
<feature type="transmembrane region" description="Helical" evidence="9">
    <location>
        <begin position="98"/>
        <end position="118"/>
    </location>
</feature>